<protein>
    <recommendedName>
        <fullName evidence="6">Radical SAM core domain-containing protein</fullName>
    </recommendedName>
</protein>
<feature type="domain" description="Radical SAM core" evidence="6">
    <location>
        <begin position="211"/>
        <end position="441"/>
    </location>
</feature>
<evidence type="ECO:0000256" key="3">
    <source>
        <dbReference type="ARBA" id="ARBA00022723"/>
    </source>
</evidence>
<sequence>MSVDYDVDRKPEEVGQKNYRKFHLIIIKPTHYDDEGYPIQWLRSAIPSNTLACLYGLAEDCQKRKVLGESIELKLHSYDETNIRVEPKRLAKMVQQDGGGALIALVGVQSNQFPRALDLARQFKALNMEVCIGGFHVSGCISMLPEVPQEIVEAQNEGISFFAGEAENQRLDEVLEDSFHGTLKPLYNYMNDLPNLDNQPDPILPRKHIIRTLGSHSSFDLGRGCPYQCSFCTIINVQGRKSRSRSADDVERIIRRNYAQGIDRFFITDDNFARNKDWEALFDRIIDLRHRQGFNIKFLIQVDTLCHRIDRFIEKACAAGVTRVFIGLENINPDNLLAAKKRQNKITEYRQMLQEWRDHGATTYAGYIIGFPSDTRESILRDIEIIKKELPLDLLEFFYLTPLPGSEDHLNLYRKNAWMDEDLNKYDTNHRVSHHGKMSDEEWESAYKEAWKSYYSREHIETVLRRAAVHKRGRPSNKLFLMLFFHLMVKLEGVHPLEGGFFRLKYRKDRRSTLPLENPFVFYSRYFAEIIGKHWGYLKDVTRFYWLYYKLKNSPDRMNYSDTALEKGSEEEEEGLRLYKDTAGGEAAIEKMKKTQAIRDRVAAKNVSSQ</sequence>
<evidence type="ECO:0000256" key="4">
    <source>
        <dbReference type="ARBA" id="ARBA00023004"/>
    </source>
</evidence>
<dbReference type="EMBL" id="BMXE01000003">
    <property type="protein sequence ID" value="GHB29503.1"/>
    <property type="molecule type" value="Genomic_DNA"/>
</dbReference>
<evidence type="ECO:0000256" key="2">
    <source>
        <dbReference type="ARBA" id="ARBA00022691"/>
    </source>
</evidence>
<dbReference type="SMART" id="SM00729">
    <property type="entry name" value="Elp3"/>
    <property type="match status" value="1"/>
</dbReference>
<evidence type="ECO:0000259" key="6">
    <source>
        <dbReference type="PROSITE" id="PS51918"/>
    </source>
</evidence>
<dbReference type="SUPFAM" id="SSF102114">
    <property type="entry name" value="Radical SAM enzymes"/>
    <property type="match status" value="1"/>
</dbReference>
<comment type="caution">
    <text evidence="7">The sequence shown here is derived from an EMBL/GenBank/DDBJ whole genome shotgun (WGS) entry which is preliminary data.</text>
</comment>
<keyword evidence="4" id="KW-0408">Iron</keyword>
<dbReference type="Proteomes" id="UP000637980">
    <property type="component" value="Unassembled WGS sequence"/>
</dbReference>
<dbReference type="PROSITE" id="PS51918">
    <property type="entry name" value="RADICAL_SAM"/>
    <property type="match status" value="1"/>
</dbReference>
<evidence type="ECO:0000256" key="1">
    <source>
        <dbReference type="ARBA" id="ARBA00001966"/>
    </source>
</evidence>
<dbReference type="InterPro" id="IPR023404">
    <property type="entry name" value="rSAM_horseshoe"/>
</dbReference>
<dbReference type="SFLD" id="SFLDS00029">
    <property type="entry name" value="Radical_SAM"/>
    <property type="match status" value="1"/>
</dbReference>
<dbReference type="SFLD" id="SFLDG01082">
    <property type="entry name" value="B12-binding_domain_containing"/>
    <property type="match status" value="1"/>
</dbReference>
<dbReference type="Gene3D" id="3.80.30.20">
    <property type="entry name" value="tm_1862 like domain"/>
    <property type="match status" value="1"/>
</dbReference>
<evidence type="ECO:0000313" key="7">
    <source>
        <dbReference type="EMBL" id="GHB29503.1"/>
    </source>
</evidence>
<dbReference type="InterPro" id="IPR006638">
    <property type="entry name" value="Elp3/MiaA/NifB-like_rSAM"/>
</dbReference>
<proteinExistence type="predicted"/>
<keyword evidence="3" id="KW-0479">Metal-binding</keyword>
<dbReference type="InterPro" id="IPR007197">
    <property type="entry name" value="rSAM"/>
</dbReference>
<keyword evidence="8" id="KW-1185">Reference proteome</keyword>
<dbReference type="RefSeq" id="WP_189436388.1">
    <property type="nucleotide sequence ID" value="NZ_BMXE01000003.1"/>
</dbReference>
<gene>
    <name evidence="7" type="ORF">GCM10007094_17210</name>
</gene>
<keyword evidence="5" id="KW-0411">Iron-sulfur</keyword>
<evidence type="ECO:0000313" key="8">
    <source>
        <dbReference type="Proteomes" id="UP000637980"/>
    </source>
</evidence>
<dbReference type="CDD" id="cd01335">
    <property type="entry name" value="Radical_SAM"/>
    <property type="match status" value="1"/>
</dbReference>
<dbReference type="InterPro" id="IPR051198">
    <property type="entry name" value="BchE-like"/>
</dbReference>
<comment type="cofactor">
    <cofactor evidence="1">
        <name>[4Fe-4S] cluster</name>
        <dbReference type="ChEBI" id="CHEBI:49883"/>
    </cofactor>
</comment>
<dbReference type="PANTHER" id="PTHR43409">
    <property type="entry name" value="ANAEROBIC MAGNESIUM-PROTOPORPHYRIN IX MONOMETHYL ESTER CYCLASE-RELATED"/>
    <property type="match status" value="1"/>
</dbReference>
<organism evidence="7 8">
    <name type="scientific">Pseudovibrio japonicus</name>
    <dbReference type="NCBI Taxonomy" id="366534"/>
    <lineage>
        <taxon>Bacteria</taxon>
        <taxon>Pseudomonadati</taxon>
        <taxon>Pseudomonadota</taxon>
        <taxon>Alphaproteobacteria</taxon>
        <taxon>Hyphomicrobiales</taxon>
        <taxon>Stappiaceae</taxon>
        <taxon>Pseudovibrio</taxon>
    </lineage>
</organism>
<reference evidence="8" key="1">
    <citation type="journal article" date="2019" name="Int. J. Syst. Evol. Microbiol.">
        <title>The Global Catalogue of Microorganisms (GCM) 10K type strain sequencing project: providing services to taxonomists for standard genome sequencing and annotation.</title>
        <authorList>
            <consortium name="The Broad Institute Genomics Platform"/>
            <consortium name="The Broad Institute Genome Sequencing Center for Infectious Disease"/>
            <person name="Wu L."/>
            <person name="Ma J."/>
        </authorList>
    </citation>
    <scope>NUCLEOTIDE SEQUENCE [LARGE SCALE GENOMIC DNA]</scope>
    <source>
        <strain evidence="8">KCTC 12861</strain>
    </source>
</reference>
<dbReference type="InterPro" id="IPR058240">
    <property type="entry name" value="rSAM_sf"/>
</dbReference>
<keyword evidence="2" id="KW-0949">S-adenosyl-L-methionine</keyword>
<name>A0ABQ3E896_9HYPH</name>
<accession>A0ABQ3E896</accession>
<dbReference type="Pfam" id="PF04055">
    <property type="entry name" value="Radical_SAM"/>
    <property type="match status" value="1"/>
</dbReference>
<evidence type="ECO:0000256" key="5">
    <source>
        <dbReference type="ARBA" id="ARBA00023014"/>
    </source>
</evidence>